<feature type="region of interest" description="Disordered" evidence="1">
    <location>
        <begin position="17"/>
        <end position="68"/>
    </location>
</feature>
<gene>
    <name evidence="2" type="ORF">CDL15_Pgr005915</name>
</gene>
<proteinExistence type="predicted"/>
<evidence type="ECO:0000256" key="1">
    <source>
        <dbReference type="SAM" id="MobiDB-lite"/>
    </source>
</evidence>
<accession>A0A218WFW4</accession>
<evidence type="ECO:0000313" key="3">
    <source>
        <dbReference type="Proteomes" id="UP000197138"/>
    </source>
</evidence>
<organism evidence="2 3">
    <name type="scientific">Punica granatum</name>
    <name type="common">Pomegranate</name>
    <dbReference type="NCBI Taxonomy" id="22663"/>
    <lineage>
        <taxon>Eukaryota</taxon>
        <taxon>Viridiplantae</taxon>
        <taxon>Streptophyta</taxon>
        <taxon>Embryophyta</taxon>
        <taxon>Tracheophyta</taxon>
        <taxon>Spermatophyta</taxon>
        <taxon>Magnoliopsida</taxon>
        <taxon>eudicotyledons</taxon>
        <taxon>Gunneridae</taxon>
        <taxon>Pentapetalae</taxon>
        <taxon>rosids</taxon>
        <taxon>malvids</taxon>
        <taxon>Myrtales</taxon>
        <taxon>Lythraceae</taxon>
        <taxon>Punica</taxon>
    </lineage>
</organism>
<feature type="region of interest" description="Disordered" evidence="1">
    <location>
        <begin position="103"/>
        <end position="123"/>
    </location>
</feature>
<reference evidence="3" key="1">
    <citation type="journal article" date="2017" name="Plant J.">
        <title>The pomegranate (Punica granatum L.) genome and the genomics of punicalagin biosynthesis.</title>
        <authorList>
            <person name="Qin G."/>
            <person name="Xu C."/>
            <person name="Ming R."/>
            <person name="Tang H."/>
            <person name="Guyot R."/>
            <person name="Kramer E.M."/>
            <person name="Hu Y."/>
            <person name="Yi X."/>
            <person name="Qi Y."/>
            <person name="Xu X."/>
            <person name="Gao Z."/>
            <person name="Pan H."/>
            <person name="Jian J."/>
            <person name="Tian Y."/>
            <person name="Yue Z."/>
            <person name="Xu Y."/>
        </authorList>
    </citation>
    <scope>NUCLEOTIDE SEQUENCE [LARGE SCALE GENOMIC DNA]</scope>
    <source>
        <strain evidence="3">cv. Dabenzi</strain>
    </source>
</reference>
<dbReference type="AlphaFoldDB" id="A0A218WFW4"/>
<evidence type="ECO:0000313" key="2">
    <source>
        <dbReference type="EMBL" id="OWM71727.1"/>
    </source>
</evidence>
<name>A0A218WFW4_PUNGR</name>
<dbReference type="PANTHER" id="PTHR37238">
    <property type="entry name" value="OS05G0532500 PROTEIN"/>
    <property type="match status" value="1"/>
</dbReference>
<dbReference type="EMBL" id="MTKT01004399">
    <property type="protein sequence ID" value="OWM71727.1"/>
    <property type="molecule type" value="Genomic_DNA"/>
</dbReference>
<dbReference type="Proteomes" id="UP000197138">
    <property type="component" value="Unassembled WGS sequence"/>
</dbReference>
<sequence length="123" mass="13690">MDLVPLLMLRSQKPEARSQCSLTMIRNNGGKWSSKPVRGKKRLLPPSPDKKLEEKSSTARGEGGEDNASLDRLLLVQSVLTNLTRQIDGIGVQAFHLKEIGKQGTEEIESFGKGERETEKKEM</sequence>
<protein>
    <submittedName>
        <fullName evidence="2">Uncharacterized protein</fullName>
    </submittedName>
</protein>
<comment type="caution">
    <text evidence="2">The sequence shown here is derived from an EMBL/GenBank/DDBJ whole genome shotgun (WGS) entry which is preliminary data.</text>
</comment>
<dbReference type="PANTHER" id="PTHR37238:SF1">
    <property type="entry name" value="OS05G0532500 PROTEIN"/>
    <property type="match status" value="1"/>
</dbReference>
<feature type="compositionally biased region" description="Basic and acidic residues" evidence="1">
    <location>
        <begin position="48"/>
        <end position="57"/>
    </location>
</feature>